<reference evidence="4" key="1">
    <citation type="submission" date="2020-07" db="EMBL/GenBank/DDBJ databases">
        <title>Genome sequence and genetic diversity analysis of an under-domesticated orphan crop, white fonio (Digitaria exilis).</title>
        <authorList>
            <person name="Bennetzen J.L."/>
            <person name="Chen S."/>
            <person name="Ma X."/>
            <person name="Wang X."/>
            <person name="Yssel A.E.J."/>
            <person name="Chaluvadi S.R."/>
            <person name="Johnson M."/>
            <person name="Gangashetty P."/>
            <person name="Hamidou F."/>
            <person name="Sanogo M.D."/>
            <person name="Zwaenepoel A."/>
            <person name="Wallace J."/>
            <person name="Van De Peer Y."/>
            <person name="Van Deynze A."/>
        </authorList>
    </citation>
    <scope>NUCLEOTIDE SEQUENCE</scope>
    <source>
        <tissue evidence="4">Leaves</tissue>
    </source>
</reference>
<dbReference type="Pfam" id="PF00280">
    <property type="entry name" value="potato_inhibit"/>
    <property type="match status" value="1"/>
</dbReference>
<dbReference type="InterPro" id="IPR000864">
    <property type="entry name" value="Prot_inh_pot1"/>
</dbReference>
<dbReference type="SUPFAM" id="SSF54654">
    <property type="entry name" value="CI-2 family of serine protease inhibitors"/>
    <property type="match status" value="1"/>
</dbReference>
<comment type="similarity">
    <text evidence="1">Belongs to the protease inhibitor I13 (potato type I serine protease inhibitor) family.</text>
</comment>
<sequence length="70" mass="7730">MSTLKKTWPELLGWTATAAAMQINQDRPDVAIEVRPISSGVPTPYNPERVCIYFEDGDSRGLVAWIPIVG</sequence>
<dbReference type="PANTHER" id="PTHR33091:SF53">
    <property type="entry name" value="OS08G0441300 PROTEIN"/>
    <property type="match status" value="1"/>
</dbReference>
<keyword evidence="2" id="KW-0646">Protease inhibitor</keyword>
<organism evidence="4 5">
    <name type="scientific">Digitaria exilis</name>
    <dbReference type="NCBI Taxonomy" id="1010633"/>
    <lineage>
        <taxon>Eukaryota</taxon>
        <taxon>Viridiplantae</taxon>
        <taxon>Streptophyta</taxon>
        <taxon>Embryophyta</taxon>
        <taxon>Tracheophyta</taxon>
        <taxon>Spermatophyta</taxon>
        <taxon>Magnoliopsida</taxon>
        <taxon>Liliopsida</taxon>
        <taxon>Poales</taxon>
        <taxon>Poaceae</taxon>
        <taxon>PACMAD clade</taxon>
        <taxon>Panicoideae</taxon>
        <taxon>Panicodae</taxon>
        <taxon>Paniceae</taxon>
        <taxon>Anthephorinae</taxon>
        <taxon>Digitaria</taxon>
    </lineage>
</organism>
<keyword evidence="3" id="KW-0722">Serine protease inhibitor</keyword>
<name>A0A835ERA9_9POAL</name>
<dbReference type="OrthoDB" id="618207at2759"/>
<evidence type="ECO:0000256" key="2">
    <source>
        <dbReference type="ARBA" id="ARBA00022690"/>
    </source>
</evidence>
<dbReference type="InterPro" id="IPR036354">
    <property type="entry name" value="Prot_inh_pot1_sf"/>
</dbReference>
<dbReference type="Gene3D" id="3.30.10.10">
    <property type="entry name" value="Trypsin Inhibitor V, subunit A"/>
    <property type="match status" value="1"/>
</dbReference>
<evidence type="ECO:0000256" key="1">
    <source>
        <dbReference type="ARBA" id="ARBA00008210"/>
    </source>
</evidence>
<evidence type="ECO:0000256" key="3">
    <source>
        <dbReference type="ARBA" id="ARBA00022900"/>
    </source>
</evidence>
<gene>
    <name evidence="4" type="ORF">HU200_033487</name>
</gene>
<keyword evidence="5" id="KW-1185">Reference proteome</keyword>
<evidence type="ECO:0000313" key="5">
    <source>
        <dbReference type="Proteomes" id="UP000636709"/>
    </source>
</evidence>
<evidence type="ECO:0000313" key="4">
    <source>
        <dbReference type="EMBL" id="KAF8701645.1"/>
    </source>
</evidence>
<dbReference type="GO" id="GO:0004867">
    <property type="term" value="F:serine-type endopeptidase inhibitor activity"/>
    <property type="evidence" value="ECO:0007669"/>
    <property type="project" value="UniProtKB-KW"/>
</dbReference>
<protein>
    <submittedName>
        <fullName evidence="4">Uncharacterized protein</fullName>
    </submittedName>
</protein>
<accession>A0A835ERA9</accession>
<dbReference type="GO" id="GO:0009611">
    <property type="term" value="P:response to wounding"/>
    <property type="evidence" value="ECO:0007669"/>
    <property type="project" value="InterPro"/>
</dbReference>
<comment type="caution">
    <text evidence="4">The sequence shown here is derived from an EMBL/GenBank/DDBJ whole genome shotgun (WGS) entry which is preliminary data.</text>
</comment>
<dbReference type="Proteomes" id="UP000636709">
    <property type="component" value="Unassembled WGS sequence"/>
</dbReference>
<proteinExistence type="inferred from homology"/>
<dbReference type="EMBL" id="JACEFO010001799">
    <property type="protein sequence ID" value="KAF8701645.1"/>
    <property type="molecule type" value="Genomic_DNA"/>
</dbReference>
<dbReference type="PROSITE" id="PS00285">
    <property type="entry name" value="POTATO_INHIBITOR"/>
    <property type="match status" value="1"/>
</dbReference>
<dbReference type="AlphaFoldDB" id="A0A835ERA9"/>
<dbReference type="PANTHER" id="PTHR33091">
    <property type="entry name" value="PROTEIN, PUTATIVE, EXPRESSED-RELATED"/>
    <property type="match status" value="1"/>
</dbReference>